<dbReference type="RefSeq" id="WP_006249946.1">
    <property type="nucleotide sequence ID" value="NZ_CP011098.1"/>
</dbReference>
<dbReference type="GeneID" id="67370037"/>
<dbReference type="KEGG" id="mhaq:WC39_11680"/>
<feature type="chain" id="PRO_5044570345" evidence="2">
    <location>
        <begin position="19"/>
        <end position="328"/>
    </location>
</feature>
<feature type="domain" description="DUF3298" evidence="3">
    <location>
        <begin position="228"/>
        <end position="300"/>
    </location>
</feature>
<proteinExistence type="predicted"/>
<feature type="signal peptide" evidence="2">
    <location>
        <begin position="1"/>
        <end position="18"/>
    </location>
</feature>
<gene>
    <name evidence="6" type="ORF">FEA53_01960</name>
    <name evidence="5" type="ORF">FEB89_01965</name>
    <name evidence="4" type="ORF">NCTC9380_01272</name>
</gene>
<evidence type="ECO:0000313" key="6">
    <source>
        <dbReference type="EMBL" id="TRB76056.1"/>
    </source>
</evidence>
<dbReference type="Gene3D" id="3.30.565.40">
    <property type="entry name" value="Fervidobacterium nodosum Rt17-B1 like"/>
    <property type="match status" value="1"/>
</dbReference>
<evidence type="ECO:0000313" key="4">
    <source>
        <dbReference type="EMBL" id="STY65992.1"/>
    </source>
</evidence>
<evidence type="ECO:0000256" key="2">
    <source>
        <dbReference type="SAM" id="SignalP"/>
    </source>
</evidence>
<evidence type="ECO:0000259" key="3">
    <source>
        <dbReference type="Pfam" id="PF11738"/>
    </source>
</evidence>
<dbReference type="OrthoDB" id="6697831at2"/>
<reference evidence="4 7" key="1">
    <citation type="submission" date="2018-06" db="EMBL/GenBank/DDBJ databases">
        <authorList>
            <consortium name="Pathogen Informatics"/>
            <person name="Doyle S."/>
        </authorList>
    </citation>
    <scope>NUCLEOTIDE SEQUENCE [LARGE SCALE GENOMIC DNA]</scope>
    <source>
        <strain evidence="4 7">NCTC9380</strain>
    </source>
</reference>
<evidence type="ECO:0000313" key="9">
    <source>
        <dbReference type="Proteomes" id="UP000318394"/>
    </source>
</evidence>
<dbReference type="KEGG" id="mhay:VK67_11685"/>
<dbReference type="EMBL" id="UGPL01000006">
    <property type="protein sequence ID" value="STY65992.1"/>
    <property type="molecule type" value="Genomic_DNA"/>
</dbReference>
<accession>A0A249A3P7</accession>
<reference evidence="8 9" key="2">
    <citation type="journal article" date="2019" name="Vet. Microbiol.">
        <title>Genetic characterization of susceptible and multi-drug resistant Mannheimia haemolytica isolated from high-risk stocker calves prior to and after antimicrobial metaphylaxis.</title>
        <authorList>
            <person name="Snyder E.R."/>
            <person name="Alvarez-Narvaez S."/>
            <person name="Credille B.C."/>
        </authorList>
    </citation>
    <scope>NUCLEOTIDE SEQUENCE [LARGE SCALE GENOMIC DNA]</scope>
    <source>
        <strain evidence="6 8">UGA-R5-128-1</strain>
        <strain evidence="5 9">UGA-R7-163-1</strain>
    </source>
</reference>
<evidence type="ECO:0000313" key="7">
    <source>
        <dbReference type="Proteomes" id="UP000254031"/>
    </source>
</evidence>
<sequence>MKKSLLALLIGSVFLISACEDGKMTQTVLEAEKQIVQLGTELKNAQADLAKKEAEVAELSGVKAENEKLKSELENAQQNTALNVEIVKIFDKKEVIKHQVDPKQEFAIEESTVSAFVSLPKTNFDWLNQLLINQAYDYNEEQGRKLKNPTEEEFKKHREAVYQGLVESVKTEPAIGYDDHISSAFIGQRNNIATFTMMHYTYMGGAHGMHYTQYINVDLAKKAIIGLNDLISPKNQVQLKDILWENYSSVRVDENGNYNGFADKKEFRISDQFYFTPHGIAFVYPPYELGAYAEGDIEVEADWYIINKLLNSEYQRGEKDGFFEELDN</sequence>
<dbReference type="Gene3D" id="3.90.640.20">
    <property type="entry name" value="Heat-shock cognate protein, ATPase"/>
    <property type="match status" value="1"/>
</dbReference>
<dbReference type="InterPro" id="IPR021729">
    <property type="entry name" value="DUF3298"/>
</dbReference>
<dbReference type="InterPro" id="IPR037126">
    <property type="entry name" value="PdaC/RsiV-like_sf"/>
</dbReference>
<protein>
    <submittedName>
        <fullName evidence="6">DUF3298 domain-containing protein</fullName>
    </submittedName>
    <submittedName>
        <fullName evidence="4">Protein of uncharacterized function (DUF3298)</fullName>
    </submittedName>
</protein>
<evidence type="ECO:0000256" key="1">
    <source>
        <dbReference type="SAM" id="Coils"/>
    </source>
</evidence>
<keyword evidence="9" id="KW-1185">Reference proteome</keyword>
<dbReference type="Proteomes" id="UP000318394">
    <property type="component" value="Unassembled WGS sequence"/>
</dbReference>
<organism evidence="6 8">
    <name type="scientific">Mannheimia haemolytica</name>
    <name type="common">Pasteurella haemolytica</name>
    <dbReference type="NCBI Taxonomy" id="75985"/>
    <lineage>
        <taxon>Bacteria</taxon>
        <taxon>Pseudomonadati</taxon>
        <taxon>Pseudomonadota</taxon>
        <taxon>Gammaproteobacteria</taxon>
        <taxon>Pasteurellales</taxon>
        <taxon>Pasteurellaceae</taxon>
        <taxon>Mannheimia</taxon>
    </lineage>
</organism>
<dbReference type="Proteomes" id="UP000315164">
    <property type="component" value="Unassembled WGS sequence"/>
</dbReference>
<dbReference type="Proteomes" id="UP000254031">
    <property type="component" value="Unassembled WGS sequence"/>
</dbReference>
<dbReference type="EMBL" id="VAJI01000002">
    <property type="protein sequence ID" value="TRB39923.1"/>
    <property type="molecule type" value="Genomic_DNA"/>
</dbReference>
<evidence type="ECO:0000313" key="5">
    <source>
        <dbReference type="EMBL" id="TRB39923.1"/>
    </source>
</evidence>
<evidence type="ECO:0000313" key="8">
    <source>
        <dbReference type="Proteomes" id="UP000315164"/>
    </source>
</evidence>
<dbReference type="Pfam" id="PF11738">
    <property type="entry name" value="DUF3298"/>
    <property type="match status" value="1"/>
</dbReference>
<dbReference type="PROSITE" id="PS51257">
    <property type="entry name" value="PROKAR_LIPOPROTEIN"/>
    <property type="match status" value="1"/>
</dbReference>
<dbReference type="AlphaFoldDB" id="A0A249A3P7"/>
<feature type="coiled-coil region" evidence="1">
    <location>
        <begin position="28"/>
        <end position="79"/>
    </location>
</feature>
<dbReference type="EMBL" id="VAJB01000002">
    <property type="protein sequence ID" value="TRB76056.1"/>
    <property type="molecule type" value="Genomic_DNA"/>
</dbReference>
<name>A0A249A3P7_MANHA</name>
<keyword evidence="2" id="KW-0732">Signal</keyword>
<keyword evidence="1" id="KW-0175">Coiled coil</keyword>